<feature type="compositionally biased region" description="Polar residues" evidence="1">
    <location>
        <begin position="78"/>
        <end position="89"/>
    </location>
</feature>
<feature type="compositionally biased region" description="Low complexity" evidence="1">
    <location>
        <begin position="90"/>
        <end position="111"/>
    </location>
</feature>
<reference evidence="2 3" key="1">
    <citation type="journal article" date="2024" name="bioRxiv">
        <title>A reference genome for Trichogramma kaykai: A tiny desert-dwelling parasitoid wasp with competing sex-ratio distorters.</title>
        <authorList>
            <person name="Culotta J."/>
            <person name="Lindsey A.R."/>
        </authorList>
    </citation>
    <scope>NUCLEOTIDE SEQUENCE [LARGE SCALE GENOMIC DNA]</scope>
    <source>
        <strain evidence="2 3">KSX58</strain>
    </source>
</reference>
<feature type="compositionally biased region" description="Polar residues" evidence="1">
    <location>
        <begin position="198"/>
        <end position="212"/>
    </location>
</feature>
<gene>
    <name evidence="2" type="ORF">TKK_020076</name>
</gene>
<feature type="compositionally biased region" description="Low complexity" evidence="1">
    <location>
        <begin position="62"/>
        <end position="77"/>
    </location>
</feature>
<organism evidence="2 3">
    <name type="scientific">Trichogramma kaykai</name>
    <dbReference type="NCBI Taxonomy" id="54128"/>
    <lineage>
        <taxon>Eukaryota</taxon>
        <taxon>Metazoa</taxon>
        <taxon>Ecdysozoa</taxon>
        <taxon>Arthropoda</taxon>
        <taxon>Hexapoda</taxon>
        <taxon>Insecta</taxon>
        <taxon>Pterygota</taxon>
        <taxon>Neoptera</taxon>
        <taxon>Endopterygota</taxon>
        <taxon>Hymenoptera</taxon>
        <taxon>Apocrita</taxon>
        <taxon>Proctotrupomorpha</taxon>
        <taxon>Chalcidoidea</taxon>
        <taxon>Trichogrammatidae</taxon>
        <taxon>Trichogramma</taxon>
    </lineage>
</organism>
<evidence type="ECO:0000313" key="2">
    <source>
        <dbReference type="EMBL" id="KAL3384133.1"/>
    </source>
</evidence>
<evidence type="ECO:0000256" key="1">
    <source>
        <dbReference type="SAM" id="MobiDB-lite"/>
    </source>
</evidence>
<evidence type="ECO:0008006" key="4">
    <source>
        <dbReference type="Google" id="ProtNLM"/>
    </source>
</evidence>
<name>A0ABD2VTY4_9HYME</name>
<dbReference type="AlphaFoldDB" id="A0ABD2VTY4"/>
<dbReference type="EMBL" id="JBJJXI010000178">
    <property type="protein sequence ID" value="KAL3384133.1"/>
    <property type="molecule type" value="Genomic_DNA"/>
</dbReference>
<proteinExistence type="predicted"/>
<comment type="caution">
    <text evidence="2">The sequence shown here is derived from an EMBL/GenBank/DDBJ whole genome shotgun (WGS) entry which is preliminary data.</text>
</comment>
<dbReference type="Proteomes" id="UP001627154">
    <property type="component" value="Unassembled WGS sequence"/>
</dbReference>
<keyword evidence="3" id="KW-1185">Reference proteome</keyword>
<accession>A0ABD2VTY4</accession>
<protein>
    <recommendedName>
        <fullName evidence="4">GATA zinc finger domain-containing protein 14-like</fullName>
    </recommendedName>
</protein>
<sequence>MRTWAIIFFGHYIFVEVAFAGYQIGFNQYRKPFQNNGNRQSQFDNNPYLSPIFNRPNNGNLNRPGNGNFNRPGNGNFQPSTNGNFNQPSGGSFNPSNNGNFNRPGNGIINRPGSDTFYPPNNNGNRPGNSNFNPGYGNFNRPGNSNFNPGNGNFNRPGNSNFNPGNGNFNRPGNNNFNPGNGNVHRPGNNNFNPGNNDYNRPGQNPPLNTDAGNRPPAANENISGPQTLQAKAIVNAQIEKIRNRINAALPNNNNDISYTINSYLQSQSMKFVEATLDQRTGYKLQLLNTTNGRRATILATNLNPPSSSPHYFDETEELILENFNFRLNRRYNFQNNSLEPACVELSTRCVALGSKVIAPSGLTPQTLSLSQYRPLKIVTTNDRSRTIETMTSNYISRVIESQRNQGRGSIIYNESEDLMLHDQIFHTDKKYDPKSKTIEITTYNYLANQARPSRVRATFYRVNKCTFNLVGTRN</sequence>
<evidence type="ECO:0000313" key="3">
    <source>
        <dbReference type="Proteomes" id="UP001627154"/>
    </source>
</evidence>
<feature type="compositionally biased region" description="Low complexity" evidence="1">
    <location>
        <begin position="119"/>
        <end position="197"/>
    </location>
</feature>
<feature type="region of interest" description="Disordered" evidence="1">
    <location>
        <begin position="62"/>
        <end position="227"/>
    </location>
</feature>